<keyword evidence="1" id="KW-0472">Membrane</keyword>
<name>A0A178CJK8_9EURO</name>
<gene>
    <name evidence="3" type="ORF">AYO20_08864</name>
</gene>
<dbReference type="RefSeq" id="XP_022496882.1">
    <property type="nucleotide sequence ID" value="XM_022647138.1"/>
</dbReference>
<feature type="domain" description="Protein kinase" evidence="2">
    <location>
        <begin position="22"/>
        <end position="278"/>
    </location>
</feature>
<evidence type="ECO:0000259" key="2">
    <source>
        <dbReference type="PROSITE" id="PS50011"/>
    </source>
</evidence>
<dbReference type="GO" id="GO:0004674">
    <property type="term" value="F:protein serine/threonine kinase activity"/>
    <property type="evidence" value="ECO:0007669"/>
    <property type="project" value="TreeGrafter"/>
</dbReference>
<keyword evidence="4" id="KW-1185">Reference proteome</keyword>
<evidence type="ECO:0000256" key="1">
    <source>
        <dbReference type="SAM" id="Phobius"/>
    </source>
</evidence>
<proteinExistence type="predicted"/>
<comment type="caution">
    <text evidence="3">The sequence shown here is derived from an EMBL/GenBank/DDBJ whole genome shotgun (WGS) entry which is preliminary data.</text>
</comment>
<dbReference type="GO" id="GO:0005524">
    <property type="term" value="F:ATP binding"/>
    <property type="evidence" value="ECO:0007669"/>
    <property type="project" value="InterPro"/>
</dbReference>
<evidence type="ECO:0000313" key="3">
    <source>
        <dbReference type="EMBL" id="OAL30148.1"/>
    </source>
</evidence>
<dbReference type="EMBL" id="LVCJ01000075">
    <property type="protein sequence ID" value="OAL30148.1"/>
    <property type="molecule type" value="Genomic_DNA"/>
</dbReference>
<keyword evidence="1" id="KW-0812">Transmembrane</keyword>
<dbReference type="AlphaFoldDB" id="A0A178CJK8"/>
<dbReference type="InterPro" id="IPR000719">
    <property type="entry name" value="Prot_kinase_dom"/>
</dbReference>
<dbReference type="SUPFAM" id="SSF56112">
    <property type="entry name" value="Protein kinase-like (PK-like)"/>
    <property type="match status" value="1"/>
</dbReference>
<dbReference type="InterPro" id="IPR051681">
    <property type="entry name" value="Ser/Thr_Kinases-Pseudokinases"/>
</dbReference>
<dbReference type="Proteomes" id="UP000185904">
    <property type="component" value="Unassembled WGS sequence"/>
</dbReference>
<dbReference type="PROSITE" id="PS50011">
    <property type="entry name" value="PROTEIN_KINASE_DOM"/>
    <property type="match status" value="1"/>
</dbReference>
<dbReference type="Pfam" id="PF00069">
    <property type="entry name" value="Pkinase"/>
    <property type="match status" value="1"/>
</dbReference>
<keyword evidence="1" id="KW-1133">Transmembrane helix</keyword>
<organism evidence="3 4">
    <name type="scientific">Fonsecaea nubica</name>
    <dbReference type="NCBI Taxonomy" id="856822"/>
    <lineage>
        <taxon>Eukaryota</taxon>
        <taxon>Fungi</taxon>
        <taxon>Dikarya</taxon>
        <taxon>Ascomycota</taxon>
        <taxon>Pezizomycotina</taxon>
        <taxon>Eurotiomycetes</taxon>
        <taxon>Chaetothyriomycetidae</taxon>
        <taxon>Chaetothyriales</taxon>
        <taxon>Herpotrichiellaceae</taxon>
        <taxon>Fonsecaea</taxon>
    </lineage>
</organism>
<sequence length="317" mass="35660">MTTDVCASCVVEDDPALPVVSTSGRKWLGIGVSGIVYPLDEDTVVKVAPTWDSDYATNESLDDLQIERLVYQHLGTHPRICRYISSVQRGIVLERFGDPLRKRLVELHGRNESPSHSQALKWSMQVAEGLAYLHRKNVVQGDIGCHNILLKSDEVKLCDFGGSSIHGKPAKVGYQCRSQRWDDTHESPSIQAELFALGSTIYEIWTTTRPFQDEPDDVVEEKYKCQRFPDVEALPVAGIIKGCWYGTYDSADEVVTALKSLQTERTVAPNFTNVNNWTIFATFACVVTACTLALWLKPHAAVGTFRKNRFQRYFWGR</sequence>
<reference evidence="3 4" key="1">
    <citation type="submission" date="2016-03" db="EMBL/GenBank/DDBJ databases">
        <title>The draft genome sequence of Fonsecaea nubica causative agent of cutaneous subcutaneous infection in human host.</title>
        <authorList>
            <person name="Costa F."/>
            <person name="Sybren D.H."/>
            <person name="Raittz R.T."/>
            <person name="Weiss V.A."/>
            <person name="Leao A.C."/>
            <person name="Gomes R."/>
            <person name="De Souza E.M."/>
            <person name="Pedrosa F.O."/>
            <person name="Steffens M.B."/>
            <person name="Bombassaro A."/>
            <person name="Tadra-Sfeir M.Z."/>
            <person name="Moreno L.F."/>
            <person name="Najafzadeh M.J."/>
            <person name="Felipe M.S."/>
            <person name="Teixeira M."/>
            <person name="Sun J."/>
            <person name="Xi L."/>
            <person name="Castro M.A."/>
            <person name="Vicente V.A."/>
        </authorList>
    </citation>
    <scope>NUCLEOTIDE SEQUENCE [LARGE SCALE GENOMIC DNA]</scope>
    <source>
        <strain evidence="3 4">CBS 269.64</strain>
    </source>
</reference>
<dbReference type="GeneID" id="34592266"/>
<feature type="transmembrane region" description="Helical" evidence="1">
    <location>
        <begin position="277"/>
        <end position="296"/>
    </location>
</feature>
<evidence type="ECO:0000313" key="4">
    <source>
        <dbReference type="Proteomes" id="UP000185904"/>
    </source>
</evidence>
<dbReference type="InterPro" id="IPR011009">
    <property type="entry name" value="Kinase-like_dom_sf"/>
</dbReference>
<dbReference type="PANTHER" id="PTHR44329">
    <property type="entry name" value="SERINE/THREONINE-PROTEIN KINASE TNNI3K-RELATED"/>
    <property type="match status" value="1"/>
</dbReference>
<dbReference type="Gene3D" id="1.10.510.10">
    <property type="entry name" value="Transferase(Phosphotransferase) domain 1"/>
    <property type="match status" value="1"/>
</dbReference>
<dbReference type="OrthoDB" id="4153314at2759"/>
<protein>
    <recommendedName>
        <fullName evidence="2">Protein kinase domain-containing protein</fullName>
    </recommendedName>
</protein>
<accession>A0A178CJK8</accession>